<keyword evidence="3" id="KW-0678">Repressor</keyword>
<name>A0ABZ0IC30_9GAMM</name>
<organism evidence="11 12">
    <name type="scientific">Congregibacter brevis</name>
    <dbReference type="NCBI Taxonomy" id="3081201"/>
    <lineage>
        <taxon>Bacteria</taxon>
        <taxon>Pseudomonadati</taxon>
        <taxon>Pseudomonadota</taxon>
        <taxon>Gammaproteobacteria</taxon>
        <taxon>Cellvibrionales</taxon>
        <taxon>Halieaceae</taxon>
        <taxon>Congregibacter</taxon>
    </lineage>
</organism>
<evidence type="ECO:0000256" key="2">
    <source>
        <dbReference type="ARBA" id="ARBA00017823"/>
    </source>
</evidence>
<keyword evidence="12" id="KW-1185">Reference proteome</keyword>
<protein>
    <recommendedName>
        <fullName evidence="2">Negative regulator of flagellin synthesis</fullName>
    </recommendedName>
    <alternativeName>
        <fullName evidence="8">Anti-sigma-28 factor</fullName>
    </alternativeName>
</protein>
<comment type="function">
    <text evidence="7">Responsible for the coupling of flagellin expression to flagellar assembly by preventing expression of the flagellin genes when a component of the middle class of proteins is defective. It negatively regulates flagellar genes by inhibiting the activity of FliA by directly binding to FliA.</text>
</comment>
<evidence type="ECO:0000313" key="12">
    <source>
        <dbReference type="Proteomes" id="UP001626549"/>
    </source>
</evidence>
<evidence type="ECO:0000313" key="11">
    <source>
        <dbReference type="EMBL" id="WOJ96663.1"/>
    </source>
</evidence>
<reference evidence="11 12" key="1">
    <citation type="submission" date="2023-10" db="EMBL/GenBank/DDBJ databases">
        <title>Two novel species belonging to the OM43/NOR5 clade.</title>
        <authorList>
            <person name="Park M."/>
        </authorList>
    </citation>
    <scope>NUCLEOTIDE SEQUENCE [LARGE SCALE GENOMIC DNA]</scope>
    <source>
        <strain evidence="11 12">IMCC45268</strain>
    </source>
</reference>
<keyword evidence="11" id="KW-0966">Cell projection</keyword>
<comment type="similarity">
    <text evidence="1">Belongs to the FlgM family.</text>
</comment>
<evidence type="ECO:0000256" key="3">
    <source>
        <dbReference type="ARBA" id="ARBA00022491"/>
    </source>
</evidence>
<dbReference type="SUPFAM" id="SSF101498">
    <property type="entry name" value="Anti-sigma factor FlgM"/>
    <property type="match status" value="1"/>
</dbReference>
<dbReference type="InterPro" id="IPR031316">
    <property type="entry name" value="FlgM_C"/>
</dbReference>
<gene>
    <name evidence="11" type="primary">flgM</name>
    <name evidence="11" type="ORF">R0137_15640</name>
</gene>
<proteinExistence type="inferred from homology"/>
<dbReference type="EMBL" id="CP136865">
    <property type="protein sequence ID" value="WOJ96663.1"/>
    <property type="molecule type" value="Genomic_DNA"/>
</dbReference>
<sequence length="103" mass="10972">MNPVEGNVNIRQTRSDTDQVSRRGSAVDGAKTNESQPSVASGESVSITSTASELLSLENQLRELPGIDQARVDTIREAISNGSYEVDPARIVDSLLQSEADLG</sequence>
<feature type="region of interest" description="Disordered" evidence="9">
    <location>
        <begin position="1"/>
        <end position="47"/>
    </location>
</feature>
<evidence type="ECO:0000256" key="5">
    <source>
        <dbReference type="ARBA" id="ARBA00023015"/>
    </source>
</evidence>
<evidence type="ECO:0000256" key="9">
    <source>
        <dbReference type="SAM" id="MobiDB-lite"/>
    </source>
</evidence>
<dbReference type="RefSeq" id="WP_405273779.1">
    <property type="nucleotide sequence ID" value="NZ_CP136865.1"/>
</dbReference>
<evidence type="ECO:0000256" key="1">
    <source>
        <dbReference type="ARBA" id="ARBA00005322"/>
    </source>
</evidence>
<keyword evidence="11" id="KW-0969">Cilium</keyword>
<feature type="compositionally biased region" description="Polar residues" evidence="9">
    <location>
        <begin position="32"/>
        <end position="47"/>
    </location>
</feature>
<dbReference type="Pfam" id="PF04316">
    <property type="entry name" value="FlgM"/>
    <property type="match status" value="1"/>
</dbReference>
<evidence type="ECO:0000256" key="4">
    <source>
        <dbReference type="ARBA" id="ARBA00022795"/>
    </source>
</evidence>
<dbReference type="Proteomes" id="UP001626549">
    <property type="component" value="Chromosome"/>
</dbReference>
<keyword evidence="11" id="KW-0282">Flagellum</keyword>
<evidence type="ECO:0000256" key="8">
    <source>
        <dbReference type="ARBA" id="ARBA00030117"/>
    </source>
</evidence>
<keyword evidence="5" id="KW-0805">Transcription regulation</keyword>
<evidence type="ECO:0000256" key="6">
    <source>
        <dbReference type="ARBA" id="ARBA00023163"/>
    </source>
</evidence>
<keyword evidence="6" id="KW-0804">Transcription</keyword>
<accession>A0ABZ0IC30</accession>
<evidence type="ECO:0000256" key="7">
    <source>
        <dbReference type="ARBA" id="ARBA00024739"/>
    </source>
</evidence>
<dbReference type="NCBIfam" id="TIGR03824">
    <property type="entry name" value="FlgM_jcvi"/>
    <property type="match status" value="1"/>
</dbReference>
<dbReference type="InterPro" id="IPR035890">
    <property type="entry name" value="Anti-sigma-28_factor_FlgM_sf"/>
</dbReference>
<feature type="domain" description="Anti-sigma-28 factor FlgM C-terminal" evidence="10">
    <location>
        <begin position="44"/>
        <end position="97"/>
    </location>
</feature>
<keyword evidence="4" id="KW-1005">Bacterial flagellum biogenesis</keyword>
<evidence type="ECO:0000259" key="10">
    <source>
        <dbReference type="Pfam" id="PF04316"/>
    </source>
</evidence>
<dbReference type="InterPro" id="IPR007412">
    <property type="entry name" value="FlgM"/>
</dbReference>